<dbReference type="PANTHER" id="PTHR22943">
    <property type="entry name" value="7-TRANSMEMBRANE DOMAIN RECEPTOR C.ELEGANS"/>
    <property type="match status" value="1"/>
</dbReference>
<evidence type="ECO:0000256" key="6">
    <source>
        <dbReference type="ARBA" id="ARBA00022725"/>
    </source>
</evidence>
<evidence type="ECO:0000256" key="9">
    <source>
        <dbReference type="ARBA" id="ARBA00023136"/>
    </source>
</evidence>
<evidence type="ECO:0000256" key="14">
    <source>
        <dbReference type="ARBA" id="ARBA00061678"/>
    </source>
</evidence>
<evidence type="ECO:0000256" key="18">
    <source>
        <dbReference type="ARBA" id="ARBA00082489"/>
    </source>
</evidence>
<evidence type="ECO:0000256" key="3">
    <source>
        <dbReference type="ARBA" id="ARBA00022500"/>
    </source>
</evidence>
<feature type="transmembrane region" description="Helical" evidence="19">
    <location>
        <begin position="233"/>
        <end position="251"/>
    </location>
</feature>
<dbReference type="InterPro" id="IPR019428">
    <property type="entry name" value="7TM_GPCR_serpentine_rcpt_Str"/>
</dbReference>
<feature type="transmembrane region" description="Helical" evidence="19">
    <location>
        <begin position="102"/>
        <end position="122"/>
    </location>
</feature>
<gene>
    <name evidence="20" type="ORF">CRE_23842</name>
</gene>
<comment type="similarity">
    <text evidence="14">Belongs to the nematode receptor-like protein str family.</text>
</comment>
<dbReference type="GO" id="GO:0038022">
    <property type="term" value="F:G protein-coupled olfactory receptor activity"/>
    <property type="evidence" value="ECO:0007669"/>
    <property type="project" value="TreeGrafter"/>
</dbReference>
<dbReference type="HOGENOM" id="CLU_036335_0_0_1"/>
<keyword evidence="4" id="KW-0716">Sensory transduction</keyword>
<feature type="transmembrane region" description="Helical" evidence="19">
    <location>
        <begin position="210"/>
        <end position="227"/>
    </location>
</feature>
<evidence type="ECO:0000256" key="12">
    <source>
        <dbReference type="ARBA" id="ARBA00023273"/>
    </source>
</evidence>
<name>E3NTY3_CAERE</name>
<keyword evidence="12" id="KW-0966">Cell projection</keyword>
<keyword evidence="2" id="KW-1003">Cell membrane</keyword>
<feature type="transmembrane region" description="Helical" evidence="19">
    <location>
        <begin position="6"/>
        <end position="28"/>
    </location>
</feature>
<dbReference type="OMA" id="CTICAYK"/>
<keyword evidence="10" id="KW-0675">Receptor</keyword>
<evidence type="ECO:0000256" key="10">
    <source>
        <dbReference type="ARBA" id="ARBA00023170"/>
    </source>
</evidence>
<proteinExistence type="inferred from homology"/>
<evidence type="ECO:0000256" key="1">
    <source>
        <dbReference type="ARBA" id="ARBA00004272"/>
    </source>
</evidence>
<comment type="subcellular location">
    <subcellularLocation>
        <location evidence="1">Cell projection</location>
        <location evidence="1">Cilium membrane</location>
        <topology evidence="1">Multi-pass membrane protein</topology>
    </subcellularLocation>
</comment>
<dbReference type="eggNOG" id="ENOG502TJFK">
    <property type="taxonomic scope" value="Eukaryota"/>
</dbReference>
<evidence type="ECO:0000256" key="11">
    <source>
        <dbReference type="ARBA" id="ARBA00023180"/>
    </source>
</evidence>
<evidence type="ECO:0000256" key="7">
    <source>
        <dbReference type="ARBA" id="ARBA00022989"/>
    </source>
</evidence>
<evidence type="ECO:0000256" key="4">
    <source>
        <dbReference type="ARBA" id="ARBA00022606"/>
    </source>
</evidence>
<dbReference type="GO" id="GO:0042048">
    <property type="term" value="P:olfactory behavior"/>
    <property type="evidence" value="ECO:0007669"/>
    <property type="project" value="TreeGrafter"/>
</dbReference>
<dbReference type="EMBL" id="DS270348">
    <property type="protein sequence ID" value="EFO93362.1"/>
    <property type="molecule type" value="Genomic_DNA"/>
</dbReference>
<evidence type="ECO:0000256" key="15">
    <source>
        <dbReference type="ARBA" id="ARBA00064300"/>
    </source>
</evidence>
<feature type="transmembrane region" description="Helical" evidence="19">
    <location>
        <begin position="142"/>
        <end position="164"/>
    </location>
</feature>
<dbReference type="PANTHER" id="PTHR22943:SF41">
    <property type="entry name" value="SEVEN TM RECEPTOR"/>
    <property type="match status" value="1"/>
</dbReference>
<feature type="transmembrane region" description="Helical" evidence="19">
    <location>
        <begin position="309"/>
        <end position="330"/>
    </location>
</feature>
<keyword evidence="3" id="KW-0145">Chemotaxis</keyword>
<evidence type="ECO:0000256" key="19">
    <source>
        <dbReference type="SAM" id="Phobius"/>
    </source>
</evidence>
<dbReference type="Pfam" id="PF10326">
    <property type="entry name" value="7TM_GPCR_Str"/>
    <property type="match status" value="1"/>
</dbReference>
<keyword evidence="8" id="KW-0969">Cilium</keyword>
<dbReference type="FunFam" id="1.20.1070.10:FF:000128">
    <property type="entry name" value="Seven TM Receptor"/>
    <property type="match status" value="1"/>
</dbReference>
<keyword evidence="21" id="KW-1185">Reference proteome</keyword>
<dbReference type="Proteomes" id="UP000008281">
    <property type="component" value="Unassembled WGS sequence"/>
</dbReference>
<comment type="subunit">
    <text evidence="15">Interacts with odr-4.</text>
</comment>
<evidence type="ECO:0000313" key="21">
    <source>
        <dbReference type="Proteomes" id="UP000008281"/>
    </source>
</evidence>
<evidence type="ECO:0000256" key="8">
    <source>
        <dbReference type="ARBA" id="ARBA00023069"/>
    </source>
</evidence>
<keyword evidence="11" id="KW-0325">Glycoprotein</keyword>
<accession>E3NTY3</accession>
<dbReference type="GO" id="GO:0060170">
    <property type="term" value="C:ciliary membrane"/>
    <property type="evidence" value="ECO:0007669"/>
    <property type="project" value="UniProtKB-SubCell"/>
</dbReference>
<evidence type="ECO:0000256" key="2">
    <source>
        <dbReference type="ARBA" id="ARBA00022475"/>
    </source>
</evidence>
<keyword evidence="6" id="KW-0552">Olfaction</keyword>
<keyword evidence="9 19" id="KW-0472">Membrane</keyword>
<evidence type="ECO:0000256" key="5">
    <source>
        <dbReference type="ARBA" id="ARBA00022692"/>
    </source>
</evidence>
<evidence type="ECO:0000256" key="16">
    <source>
        <dbReference type="ARBA" id="ARBA00067967"/>
    </source>
</evidence>
<feature type="transmembrane region" description="Helical" evidence="19">
    <location>
        <begin position="73"/>
        <end position="90"/>
    </location>
</feature>
<evidence type="ECO:0000256" key="17">
    <source>
        <dbReference type="ARBA" id="ARBA00078653"/>
    </source>
</evidence>
<reference evidence="20" key="1">
    <citation type="submission" date="2007-07" db="EMBL/GenBank/DDBJ databases">
        <title>PCAP assembly of the Caenorhabditis remanei genome.</title>
        <authorList>
            <consortium name="The Caenorhabditis remanei Sequencing Consortium"/>
            <person name="Wilson R.K."/>
        </authorList>
    </citation>
    <scope>NUCLEOTIDE SEQUENCE [LARGE SCALE GENOMIC DNA]</scope>
    <source>
        <strain evidence="20">PB4641</strain>
    </source>
</reference>
<evidence type="ECO:0000313" key="20">
    <source>
        <dbReference type="EMBL" id="EFO93362.1"/>
    </source>
</evidence>
<keyword evidence="5 19" id="KW-0812">Transmembrane</keyword>
<dbReference type="OrthoDB" id="5807968at2759"/>
<dbReference type="SUPFAM" id="SSF81321">
    <property type="entry name" value="Family A G protein-coupled receptor-like"/>
    <property type="match status" value="1"/>
</dbReference>
<keyword evidence="7 19" id="KW-1133">Transmembrane helix</keyword>
<organism evidence="21">
    <name type="scientific">Caenorhabditis remanei</name>
    <name type="common">Caenorhabditis vulgaris</name>
    <dbReference type="NCBI Taxonomy" id="31234"/>
    <lineage>
        <taxon>Eukaryota</taxon>
        <taxon>Metazoa</taxon>
        <taxon>Ecdysozoa</taxon>
        <taxon>Nematoda</taxon>
        <taxon>Chromadorea</taxon>
        <taxon>Rhabditida</taxon>
        <taxon>Rhabditina</taxon>
        <taxon>Rhabditomorpha</taxon>
        <taxon>Rhabditoidea</taxon>
        <taxon>Rhabditidae</taxon>
        <taxon>Peloderinae</taxon>
        <taxon>Caenorhabditis</taxon>
    </lineage>
</organism>
<feature type="transmembrane region" description="Helical" evidence="19">
    <location>
        <begin position="272"/>
        <end position="297"/>
    </location>
</feature>
<dbReference type="InParanoid" id="E3NTY3"/>
<dbReference type="GO" id="GO:0006935">
    <property type="term" value="P:chemotaxis"/>
    <property type="evidence" value="ECO:0007669"/>
    <property type="project" value="UniProtKB-KW"/>
</dbReference>
<sequence>MCVPIYIPIGQHVCFFVALLTNTLLLYLIKTRAGNSFGRYRVMMICFSVYSIFYATVETLTLPVKWLRRFIKLYKFQVLHIQGSGILFYVNSVLKENVKWGGSLYCGSFAFCISTLATHFIYRYIAVCRSIKLYYFDGYKLYLWFIPPLVLFSVWATAIQFIYVPNPETRDFFRNMTREVYEENIDQIAYVGPVYYTWENGKRQFRLPDLLGGLLICNIIVSTFNLIASHNLIAFQGLSFTTCIICAYKTYKKLNDFSTQMSNRTRALNKQLFWTLGLQTLLPCFTQYMPVGLLFILPLFEIEVGKVGNIVGVTCCLYPAMDPLIAMFMIDRFRNWLFRKESPSAARSGAKVYAHTFDRHSSNK</sequence>
<dbReference type="AlphaFoldDB" id="E3NTY3"/>
<comment type="function">
    <text evidence="13">An odorant receptor which affects chemotaxis to the volatile odorant diacetyl. Specifies AWA neuronal cell fate via the odr-7 pathway.</text>
</comment>
<feature type="transmembrane region" description="Helical" evidence="19">
    <location>
        <begin position="40"/>
        <end position="57"/>
    </location>
</feature>
<dbReference type="STRING" id="31234.E3NTY3"/>
<protein>
    <recommendedName>
        <fullName evidence="16">Serpentine receptor class r-10</fullName>
    </recommendedName>
    <alternativeName>
        <fullName evidence="17">Odorant response abnormal protein 10</fullName>
    </alternativeName>
    <alternativeName>
        <fullName evidence="18">Olfactory receptor 10</fullName>
    </alternativeName>
</protein>
<evidence type="ECO:0000256" key="13">
    <source>
        <dbReference type="ARBA" id="ARBA00054965"/>
    </source>
</evidence>